<dbReference type="PROSITE" id="PS50983">
    <property type="entry name" value="FE_B12_PBP"/>
    <property type="match status" value="1"/>
</dbReference>
<evidence type="ECO:0000313" key="8">
    <source>
        <dbReference type="Proteomes" id="UP000273119"/>
    </source>
</evidence>
<gene>
    <name evidence="7" type="ORF">DWQ67_09640</name>
</gene>
<keyword evidence="3" id="KW-0813">Transport</keyword>
<comment type="similarity">
    <text evidence="2">Belongs to the bacterial solute-binding protein 8 family.</text>
</comment>
<feature type="signal peptide" evidence="5">
    <location>
        <begin position="1"/>
        <end position="30"/>
    </location>
</feature>
<evidence type="ECO:0000313" key="7">
    <source>
        <dbReference type="EMBL" id="RKW70193.1"/>
    </source>
</evidence>
<comment type="caution">
    <text evidence="7">The sequence shown here is derived from an EMBL/GenBank/DDBJ whole genome shotgun (WGS) entry which is preliminary data.</text>
</comment>
<dbReference type="Proteomes" id="UP000273119">
    <property type="component" value="Unassembled WGS sequence"/>
</dbReference>
<dbReference type="InterPro" id="IPR051313">
    <property type="entry name" value="Bact_iron-sidero_bind"/>
</dbReference>
<reference evidence="7 8" key="1">
    <citation type="submission" date="2018-07" db="EMBL/GenBank/DDBJ databases">
        <title>Arthrobacter sp. nov., isolated from raw cow's milk with high bacterial count.</title>
        <authorList>
            <person name="Hahne J."/>
            <person name="Isele D."/>
            <person name="Lipski A."/>
        </authorList>
    </citation>
    <scope>NUCLEOTIDE SEQUENCE [LARGE SCALE GENOMIC DNA]</scope>
    <source>
        <strain evidence="7 8">JZ R-183</strain>
    </source>
</reference>
<dbReference type="Pfam" id="PF01497">
    <property type="entry name" value="Peripla_BP_2"/>
    <property type="match status" value="1"/>
</dbReference>
<evidence type="ECO:0000259" key="6">
    <source>
        <dbReference type="PROSITE" id="PS50983"/>
    </source>
</evidence>
<keyword evidence="4 5" id="KW-0732">Signal</keyword>
<dbReference type="InterPro" id="IPR002491">
    <property type="entry name" value="ABC_transptr_periplasmic_BD"/>
</dbReference>
<dbReference type="PANTHER" id="PTHR30532">
    <property type="entry name" value="IRON III DICITRATE-BINDING PERIPLASMIC PROTEIN"/>
    <property type="match status" value="1"/>
</dbReference>
<keyword evidence="8" id="KW-1185">Reference proteome</keyword>
<evidence type="ECO:0000256" key="3">
    <source>
        <dbReference type="ARBA" id="ARBA00022448"/>
    </source>
</evidence>
<dbReference type="Gene3D" id="3.40.50.1980">
    <property type="entry name" value="Nitrogenase molybdenum iron protein domain"/>
    <property type="match status" value="2"/>
</dbReference>
<dbReference type="AlphaFoldDB" id="A0A496PI73"/>
<name>A0A496PI73_9MICC</name>
<dbReference type="RefSeq" id="WP_121485382.1">
    <property type="nucleotide sequence ID" value="NZ_QQXL01000005.1"/>
</dbReference>
<protein>
    <submittedName>
        <fullName evidence="7">Iron ABC transporter substrate-binding protein</fullName>
    </submittedName>
</protein>
<evidence type="ECO:0000256" key="5">
    <source>
        <dbReference type="SAM" id="SignalP"/>
    </source>
</evidence>
<dbReference type="PROSITE" id="PS51257">
    <property type="entry name" value="PROKAR_LIPOPROTEIN"/>
    <property type="match status" value="1"/>
</dbReference>
<evidence type="ECO:0000256" key="2">
    <source>
        <dbReference type="ARBA" id="ARBA00008814"/>
    </source>
</evidence>
<feature type="chain" id="PRO_5019713357" evidence="5">
    <location>
        <begin position="31"/>
        <end position="316"/>
    </location>
</feature>
<dbReference type="CDD" id="cd01140">
    <property type="entry name" value="FatB"/>
    <property type="match status" value="1"/>
</dbReference>
<evidence type="ECO:0000256" key="1">
    <source>
        <dbReference type="ARBA" id="ARBA00004196"/>
    </source>
</evidence>
<dbReference type="SUPFAM" id="SSF53807">
    <property type="entry name" value="Helical backbone' metal receptor"/>
    <property type="match status" value="1"/>
</dbReference>
<comment type="subcellular location">
    <subcellularLocation>
        <location evidence="1">Cell envelope</location>
    </subcellularLocation>
</comment>
<dbReference type="PANTHER" id="PTHR30532:SF28">
    <property type="entry name" value="PETROBACTIN-BINDING PROTEIN YCLQ"/>
    <property type="match status" value="1"/>
</dbReference>
<evidence type="ECO:0000256" key="4">
    <source>
        <dbReference type="ARBA" id="ARBA00022729"/>
    </source>
</evidence>
<dbReference type="GO" id="GO:1901678">
    <property type="term" value="P:iron coordination entity transport"/>
    <property type="evidence" value="ECO:0007669"/>
    <property type="project" value="UniProtKB-ARBA"/>
</dbReference>
<feature type="domain" description="Fe/B12 periplasmic-binding" evidence="6">
    <location>
        <begin position="57"/>
        <end position="316"/>
    </location>
</feature>
<accession>A0A496PI73</accession>
<dbReference type="EMBL" id="QQXL01000005">
    <property type="protein sequence ID" value="RKW70193.1"/>
    <property type="molecule type" value="Genomic_DNA"/>
</dbReference>
<sequence>MKRSLRTTLGALGAAASLLVVTACGGGSQAASSDASAEKVSVEHTQGTAQVVKNPKKVFTYDLAALDTLEAMGVEAQGVPDAQFPSSLSKYSDAKYTKIGGMKEPDLEKVAAEKPDLIIISGRTASAYKDLSSVATTIDLSVDNKKPLESFEKNARTLGQIFDKSDEVDTQIKAVEAKISETKAKAEASSSKALITMVSGGKLTAYGAGSRFGLVHDILGVKTAADVKSEGSHGESISFEYIRDKNPDILYVIDRDSAIGETSGKSADSVLDNELVNQSNAAKNKKIIDLDSNTWYLVGYGLRSVPAMVDEVAKGL</sequence>
<proteinExistence type="inferred from homology"/>
<organism evidence="7 8">
    <name type="scientific">Galactobacter caseinivorans</name>
    <dbReference type="NCBI Taxonomy" id="2676123"/>
    <lineage>
        <taxon>Bacteria</taxon>
        <taxon>Bacillati</taxon>
        <taxon>Actinomycetota</taxon>
        <taxon>Actinomycetes</taxon>
        <taxon>Micrococcales</taxon>
        <taxon>Micrococcaceae</taxon>
        <taxon>Galactobacter</taxon>
    </lineage>
</organism>
<dbReference type="GO" id="GO:0030288">
    <property type="term" value="C:outer membrane-bounded periplasmic space"/>
    <property type="evidence" value="ECO:0007669"/>
    <property type="project" value="TreeGrafter"/>
</dbReference>
<dbReference type="InterPro" id="IPR033870">
    <property type="entry name" value="FatB"/>
</dbReference>